<dbReference type="GeneID" id="78124697"/>
<evidence type="ECO:0000256" key="1">
    <source>
        <dbReference type="SAM" id="Coils"/>
    </source>
</evidence>
<dbReference type="EMBL" id="FNPR01000002">
    <property type="protein sequence ID" value="SDY53208.1"/>
    <property type="molecule type" value="Genomic_DNA"/>
</dbReference>
<reference evidence="2 3" key="1">
    <citation type="submission" date="2016-10" db="EMBL/GenBank/DDBJ databases">
        <authorList>
            <person name="de Groot N.N."/>
        </authorList>
    </citation>
    <scope>NUCLEOTIDE SEQUENCE [LARGE SCALE GENOMIC DNA]</scope>
    <source>
        <strain evidence="2 3">DSM 24677</strain>
    </source>
</reference>
<proteinExistence type="predicted"/>
<gene>
    <name evidence="2" type="ORF">SAMN05444486_102631</name>
</gene>
<dbReference type="RefSeq" id="WP_089891634.1">
    <property type="nucleotide sequence ID" value="NZ_CALJFH010000012.1"/>
</dbReference>
<organism evidence="2 3">
    <name type="scientific">Lentibacter algarum</name>
    <dbReference type="NCBI Taxonomy" id="576131"/>
    <lineage>
        <taxon>Bacteria</taxon>
        <taxon>Pseudomonadati</taxon>
        <taxon>Pseudomonadota</taxon>
        <taxon>Alphaproteobacteria</taxon>
        <taxon>Rhodobacterales</taxon>
        <taxon>Roseobacteraceae</taxon>
        <taxon>Lentibacter</taxon>
    </lineage>
</organism>
<accession>A0A1H3KNA1</accession>
<dbReference type="Proteomes" id="UP000199026">
    <property type="component" value="Unassembled WGS sequence"/>
</dbReference>
<name>A0A1H3KNA1_9RHOB</name>
<evidence type="ECO:0000313" key="3">
    <source>
        <dbReference type="Proteomes" id="UP000199026"/>
    </source>
</evidence>
<sequence length="166" mass="18482">MSNIEELERRITAALDRIGKHVDNLDAVTPASVDPEELAQLRAELEEEKLVSGQLEERNKKLREKYDAAREALEAELETQRMATAKLDMEMQRMRAANEQLRSSNAALREANEKGVGEPHLINKAMLAELEGLRASRAVDRAEAEAIAETIGLALNGQLPQLEENV</sequence>
<dbReference type="AlphaFoldDB" id="A0A1H3KNA1"/>
<keyword evidence="3" id="KW-1185">Reference proteome</keyword>
<protein>
    <submittedName>
        <fullName evidence="2">Uncharacterized protein</fullName>
    </submittedName>
</protein>
<keyword evidence="1" id="KW-0175">Coiled coil</keyword>
<dbReference type="STRING" id="576131.SAMN05444486_102631"/>
<dbReference type="OrthoDB" id="7871100at2"/>
<feature type="coiled-coil region" evidence="1">
    <location>
        <begin position="4"/>
        <end position="114"/>
    </location>
</feature>
<evidence type="ECO:0000313" key="2">
    <source>
        <dbReference type="EMBL" id="SDY53208.1"/>
    </source>
</evidence>